<proteinExistence type="predicted"/>
<reference evidence="1 2" key="1">
    <citation type="journal article" date="2012" name="Proc. Natl. Acad. Sci. U.S.A.">
        <title>Antigenic diversity is generated by distinct evolutionary mechanisms in African trypanosome species.</title>
        <authorList>
            <person name="Jackson A.P."/>
            <person name="Berry A."/>
            <person name="Aslett M."/>
            <person name="Allison H.C."/>
            <person name="Burton P."/>
            <person name="Vavrova-Anderson J."/>
            <person name="Brown R."/>
            <person name="Browne H."/>
            <person name="Corton N."/>
            <person name="Hauser H."/>
            <person name="Gamble J."/>
            <person name="Gilderthorp R."/>
            <person name="Marcello L."/>
            <person name="McQuillan J."/>
            <person name="Otto T.D."/>
            <person name="Quail M.A."/>
            <person name="Sanders M.J."/>
            <person name="van Tonder A."/>
            <person name="Ginger M.L."/>
            <person name="Field M.C."/>
            <person name="Barry J.D."/>
            <person name="Hertz-Fowler C."/>
            <person name="Berriman M."/>
        </authorList>
    </citation>
    <scope>NUCLEOTIDE SEQUENCE</scope>
    <source>
        <strain evidence="1 2">Y486</strain>
    </source>
</reference>
<evidence type="ECO:0000313" key="1">
    <source>
        <dbReference type="EMBL" id="CCD20614.1"/>
    </source>
</evidence>
<sequence length="29" mass="2897">MCTCDPRSAVARAAAAFPTPSLSAINCAT</sequence>
<keyword evidence="2" id="KW-1185">Reference proteome</keyword>
<dbReference type="EMBL" id="CAEX01005985">
    <property type="protein sequence ID" value="CCD20614.1"/>
    <property type="molecule type" value="Genomic_DNA"/>
</dbReference>
<dbReference type="AlphaFoldDB" id="F9WSS5"/>
<dbReference type="Proteomes" id="UP000009027">
    <property type="component" value="Unassembled WGS sequence"/>
</dbReference>
<evidence type="ECO:0000313" key="2">
    <source>
        <dbReference type="Proteomes" id="UP000009027"/>
    </source>
</evidence>
<gene>
    <name evidence="1" type="ORF">TvY486_0034720</name>
</gene>
<organism evidence="1 2">
    <name type="scientific">Trypanosoma vivax (strain Y486)</name>
    <dbReference type="NCBI Taxonomy" id="1055687"/>
    <lineage>
        <taxon>Eukaryota</taxon>
        <taxon>Discoba</taxon>
        <taxon>Euglenozoa</taxon>
        <taxon>Kinetoplastea</taxon>
        <taxon>Metakinetoplastina</taxon>
        <taxon>Trypanosomatida</taxon>
        <taxon>Trypanosomatidae</taxon>
        <taxon>Trypanosoma</taxon>
        <taxon>Duttonella</taxon>
    </lineage>
</organism>
<feature type="non-terminal residue" evidence="1">
    <location>
        <position position="29"/>
    </location>
</feature>
<accession>F9WSS5</accession>
<name>F9WSS5_TRYVY</name>
<protein>
    <submittedName>
        <fullName evidence="1">Uncharacterized protein</fullName>
    </submittedName>
</protein>